<dbReference type="CDD" id="cd00570">
    <property type="entry name" value="GST_N_family"/>
    <property type="match status" value="1"/>
</dbReference>
<dbReference type="Gene3D" id="1.20.1050.10">
    <property type="match status" value="1"/>
</dbReference>
<dbReference type="SUPFAM" id="SSF52833">
    <property type="entry name" value="Thioredoxin-like"/>
    <property type="match status" value="1"/>
</dbReference>
<protein>
    <submittedName>
        <fullName evidence="2">Glutathione S-transferase</fullName>
    </submittedName>
</protein>
<name>A0A502C5Y1_9GAMM</name>
<dbReference type="AlphaFoldDB" id="A0A502C5Y1"/>
<dbReference type="EMBL" id="RCZO01000006">
    <property type="protein sequence ID" value="TPG08202.1"/>
    <property type="molecule type" value="Genomic_DNA"/>
</dbReference>
<reference evidence="2 3" key="1">
    <citation type="journal article" date="2019" name="Environ. Microbiol.">
        <title>Species interactions and distinct microbial communities in high Arctic permafrost affected cryosols are associated with the CH4 and CO2 gas fluxes.</title>
        <authorList>
            <person name="Altshuler I."/>
            <person name="Hamel J."/>
            <person name="Turney S."/>
            <person name="Magnuson E."/>
            <person name="Levesque R."/>
            <person name="Greer C."/>
            <person name="Whyte L.G."/>
        </authorList>
    </citation>
    <scope>NUCLEOTIDE SEQUENCE [LARGE SCALE GENOMIC DNA]</scope>
    <source>
        <strain evidence="2 3">S13Y</strain>
    </source>
</reference>
<evidence type="ECO:0000313" key="3">
    <source>
        <dbReference type="Proteomes" id="UP000319486"/>
    </source>
</evidence>
<accession>A0A502C5Y1</accession>
<evidence type="ECO:0000313" key="2">
    <source>
        <dbReference type="EMBL" id="TPG08202.1"/>
    </source>
</evidence>
<dbReference type="InterPro" id="IPR036249">
    <property type="entry name" value="Thioredoxin-like_sf"/>
</dbReference>
<feature type="domain" description="GST N-terminal" evidence="1">
    <location>
        <begin position="2"/>
        <end position="81"/>
    </location>
</feature>
<gene>
    <name evidence="2" type="ORF">EAH88_11160</name>
</gene>
<sequence length="215" mass="23457">MPVPCIVGRSSSHFTRLVRVFAEELGVACEFAPVYDLSSLDARDYAGNPALKLPVLRAGGVTIFGAENICRALADTAPARCRIVWTEEMHDAQARNAQELVWHAMQAQVELGFGTQIAKLPADSIYFAKAAAGMRNALAWLDERVQSVIDALPPRDISMLEASLFCLVEHLAFRATISLAPYERLTAFAHVFGKRASAQRTPYLFDTPLGAPQPG</sequence>
<dbReference type="Gene3D" id="3.40.30.10">
    <property type="entry name" value="Glutaredoxin"/>
    <property type="match status" value="1"/>
</dbReference>
<dbReference type="PROSITE" id="PS50404">
    <property type="entry name" value="GST_NTER"/>
    <property type="match status" value="1"/>
</dbReference>
<dbReference type="GO" id="GO:0016740">
    <property type="term" value="F:transferase activity"/>
    <property type="evidence" value="ECO:0007669"/>
    <property type="project" value="UniProtKB-KW"/>
</dbReference>
<dbReference type="Pfam" id="PF13417">
    <property type="entry name" value="GST_N_3"/>
    <property type="match status" value="1"/>
</dbReference>
<dbReference type="Proteomes" id="UP000319486">
    <property type="component" value="Unassembled WGS sequence"/>
</dbReference>
<keyword evidence="2" id="KW-0808">Transferase</keyword>
<evidence type="ECO:0000259" key="1">
    <source>
        <dbReference type="PROSITE" id="PS50404"/>
    </source>
</evidence>
<organism evidence="2 3">
    <name type="scientific">Rhodanobacter glycinis</name>
    <dbReference type="NCBI Taxonomy" id="582702"/>
    <lineage>
        <taxon>Bacteria</taxon>
        <taxon>Pseudomonadati</taxon>
        <taxon>Pseudomonadota</taxon>
        <taxon>Gammaproteobacteria</taxon>
        <taxon>Lysobacterales</taxon>
        <taxon>Rhodanobacteraceae</taxon>
        <taxon>Rhodanobacter</taxon>
    </lineage>
</organism>
<comment type="caution">
    <text evidence="2">The sequence shown here is derived from an EMBL/GenBank/DDBJ whole genome shotgun (WGS) entry which is preliminary data.</text>
</comment>
<keyword evidence="3" id="KW-1185">Reference proteome</keyword>
<dbReference type="InterPro" id="IPR004045">
    <property type="entry name" value="Glutathione_S-Trfase_N"/>
</dbReference>
<proteinExistence type="predicted"/>